<evidence type="ECO:0000313" key="1">
    <source>
        <dbReference type="EMBL" id="SFR65187.1"/>
    </source>
</evidence>
<dbReference type="RefSeq" id="WP_091902541.1">
    <property type="nucleotide sequence ID" value="NZ_FOYX01000001.1"/>
</dbReference>
<dbReference type="Proteomes" id="UP000199462">
    <property type="component" value="Unassembled WGS sequence"/>
</dbReference>
<dbReference type="STRING" id="440514.SAMN04488010_1581"/>
<evidence type="ECO:0000313" key="2">
    <source>
        <dbReference type="Proteomes" id="UP000199462"/>
    </source>
</evidence>
<sequence length="80" mass="9729">MKMYREQILVETLIKYRFRKYGFQKIKVECFNQYNGDSTKCRVEVFKDGKRLMKHEAELNEKFVIDAENRLSTIMVEKEI</sequence>
<name>A0A1I6IEH9_9FLAO</name>
<dbReference type="AlphaFoldDB" id="A0A1I6IEH9"/>
<reference evidence="2" key="1">
    <citation type="submission" date="2016-10" db="EMBL/GenBank/DDBJ databases">
        <authorList>
            <person name="Varghese N."/>
            <person name="Submissions S."/>
        </authorList>
    </citation>
    <scope>NUCLEOTIDE SEQUENCE [LARGE SCALE GENOMIC DNA]</scope>
    <source>
        <strain evidence="2">DSM 19891</strain>
    </source>
</reference>
<protein>
    <submittedName>
        <fullName evidence="1">Uncharacterized protein</fullName>
    </submittedName>
</protein>
<accession>A0A1I6IEH9</accession>
<proteinExistence type="predicted"/>
<keyword evidence="2" id="KW-1185">Reference proteome</keyword>
<organism evidence="1 2">
    <name type="scientific">Maribacter stanieri</name>
    <dbReference type="NCBI Taxonomy" id="440514"/>
    <lineage>
        <taxon>Bacteria</taxon>
        <taxon>Pseudomonadati</taxon>
        <taxon>Bacteroidota</taxon>
        <taxon>Flavobacteriia</taxon>
        <taxon>Flavobacteriales</taxon>
        <taxon>Flavobacteriaceae</taxon>
        <taxon>Maribacter</taxon>
    </lineage>
</organism>
<dbReference type="EMBL" id="FOYX01000001">
    <property type="protein sequence ID" value="SFR65187.1"/>
    <property type="molecule type" value="Genomic_DNA"/>
</dbReference>
<gene>
    <name evidence="1" type="ORF">SAMN04488010_1581</name>
</gene>